<keyword evidence="2" id="KW-1185">Reference proteome</keyword>
<dbReference type="OrthoDB" id="718203at2759"/>
<proteinExistence type="predicted"/>
<dbReference type="AlphaFoldDB" id="A0A3L6SX45"/>
<dbReference type="PANTHER" id="PTHR26379">
    <property type="entry name" value="BTB/POZ AND MATH DOMAIN-CONTAINING PROTEIN 1"/>
    <property type="match status" value="1"/>
</dbReference>
<dbReference type="InterPro" id="IPR008974">
    <property type="entry name" value="TRAF-like"/>
</dbReference>
<name>A0A3L6SX45_PANMI</name>
<dbReference type="CDD" id="cd00121">
    <property type="entry name" value="MATH"/>
    <property type="match status" value="1"/>
</dbReference>
<dbReference type="GO" id="GO:0016567">
    <property type="term" value="P:protein ubiquitination"/>
    <property type="evidence" value="ECO:0007669"/>
    <property type="project" value="InterPro"/>
</dbReference>
<evidence type="ECO:0000313" key="2">
    <source>
        <dbReference type="Proteomes" id="UP000275267"/>
    </source>
</evidence>
<comment type="caution">
    <text evidence="1">The sequence shown here is derived from an EMBL/GenBank/DDBJ whole genome shotgun (WGS) entry which is preliminary data.</text>
</comment>
<dbReference type="SUPFAM" id="SSF49599">
    <property type="entry name" value="TRAF domain-like"/>
    <property type="match status" value="1"/>
</dbReference>
<dbReference type="PANTHER" id="PTHR26379:SF180">
    <property type="entry name" value="TRAF TRANSCRIPTION FACTOR"/>
    <property type="match status" value="1"/>
</dbReference>
<dbReference type="InterPro" id="IPR045005">
    <property type="entry name" value="BPM1-6"/>
</dbReference>
<dbReference type="STRING" id="4540.A0A3L6SX45"/>
<dbReference type="Proteomes" id="UP000275267">
    <property type="component" value="Unassembled WGS sequence"/>
</dbReference>
<dbReference type="Gene3D" id="2.60.210.10">
    <property type="entry name" value="Apoptosis, Tumor Necrosis Factor Receptor Associated Protein 2, Chain A"/>
    <property type="match status" value="1"/>
</dbReference>
<organism evidence="1 2">
    <name type="scientific">Panicum miliaceum</name>
    <name type="common">Proso millet</name>
    <name type="synonym">Broomcorn millet</name>
    <dbReference type="NCBI Taxonomy" id="4540"/>
    <lineage>
        <taxon>Eukaryota</taxon>
        <taxon>Viridiplantae</taxon>
        <taxon>Streptophyta</taxon>
        <taxon>Embryophyta</taxon>
        <taxon>Tracheophyta</taxon>
        <taxon>Spermatophyta</taxon>
        <taxon>Magnoliopsida</taxon>
        <taxon>Liliopsida</taxon>
        <taxon>Poales</taxon>
        <taxon>Poaceae</taxon>
        <taxon>PACMAD clade</taxon>
        <taxon>Panicoideae</taxon>
        <taxon>Panicodae</taxon>
        <taxon>Paniceae</taxon>
        <taxon>Panicinae</taxon>
        <taxon>Panicum</taxon>
        <taxon>Panicum sect. Panicum</taxon>
    </lineage>
</organism>
<accession>A0A3L6SX45</accession>
<dbReference type="InterPro" id="IPR002083">
    <property type="entry name" value="MATH/TRAF_dom"/>
</dbReference>
<protein>
    <recommendedName>
        <fullName evidence="3">MATH domain-containing protein</fullName>
    </recommendedName>
</protein>
<evidence type="ECO:0000313" key="1">
    <source>
        <dbReference type="EMBL" id="RLN29052.1"/>
    </source>
</evidence>
<reference evidence="2" key="1">
    <citation type="journal article" date="2019" name="Nat. Commun.">
        <title>The genome of broomcorn millet.</title>
        <authorList>
            <person name="Zou C."/>
            <person name="Miki D."/>
            <person name="Li D."/>
            <person name="Tang Q."/>
            <person name="Xiao L."/>
            <person name="Rajput S."/>
            <person name="Deng P."/>
            <person name="Jia W."/>
            <person name="Huang R."/>
            <person name="Zhang M."/>
            <person name="Sun Y."/>
            <person name="Hu J."/>
            <person name="Fu X."/>
            <person name="Schnable P.S."/>
            <person name="Li F."/>
            <person name="Zhang H."/>
            <person name="Feng B."/>
            <person name="Zhu X."/>
            <person name="Liu R."/>
            <person name="Schnable J.C."/>
            <person name="Zhu J.-K."/>
            <person name="Zhang H."/>
        </authorList>
    </citation>
    <scope>NUCLEOTIDE SEQUENCE [LARGE SCALE GENOMIC DNA]</scope>
</reference>
<gene>
    <name evidence="1" type="ORF">C2845_PM05G16870</name>
</gene>
<dbReference type="EMBL" id="PQIB02000003">
    <property type="protein sequence ID" value="RLN29052.1"/>
    <property type="molecule type" value="Genomic_DNA"/>
</dbReference>
<sequence length="182" mass="19887">MNPSCSLISETVRAVHKIDGFSALYKEGSSHWLESTRVVDGCEWVVYLYPCHKFVLHKVTLKLVFLGDAGANRLKAHLICLVDPSGSRLPSQEVSVLSASFQRPYDSSRIVPSTFMSYDEIERSGFLNGDSVSIESAITILENPMAIPIPSSNLPQHLGELLESHAGADVTFAVSGESFTTQ</sequence>
<evidence type="ECO:0008006" key="3">
    <source>
        <dbReference type="Google" id="ProtNLM"/>
    </source>
</evidence>